<dbReference type="InterPro" id="IPR029058">
    <property type="entry name" value="AB_hydrolase_fold"/>
</dbReference>
<dbReference type="AlphaFoldDB" id="A0A3N0DV83"/>
<dbReference type="EMBL" id="RJSG01000002">
    <property type="protein sequence ID" value="RNL79535.1"/>
    <property type="molecule type" value="Genomic_DNA"/>
</dbReference>
<keyword evidence="1 3" id="KW-0378">Hydrolase</keyword>
<dbReference type="PANTHER" id="PTHR48081">
    <property type="entry name" value="AB HYDROLASE SUPERFAMILY PROTEIN C4A8.06C"/>
    <property type="match status" value="1"/>
</dbReference>
<comment type="caution">
    <text evidence="3">The sequence shown here is derived from an EMBL/GenBank/DDBJ whole genome shotgun (WGS) entry which is preliminary data.</text>
</comment>
<accession>A0A3N0DV83</accession>
<name>A0A3N0DV83_9ACTN</name>
<dbReference type="RefSeq" id="WP_123234037.1">
    <property type="nucleotide sequence ID" value="NZ_RJSG01000002.1"/>
</dbReference>
<organism evidence="3 4">
    <name type="scientific">Nocardioides marmorisolisilvae</name>
    <dbReference type="NCBI Taxonomy" id="1542737"/>
    <lineage>
        <taxon>Bacteria</taxon>
        <taxon>Bacillati</taxon>
        <taxon>Actinomycetota</taxon>
        <taxon>Actinomycetes</taxon>
        <taxon>Propionibacteriales</taxon>
        <taxon>Nocardioidaceae</taxon>
        <taxon>Nocardioides</taxon>
    </lineage>
</organism>
<dbReference type="Proteomes" id="UP000277094">
    <property type="component" value="Unassembled WGS sequence"/>
</dbReference>
<dbReference type="SUPFAM" id="SSF53474">
    <property type="entry name" value="alpha/beta-Hydrolases"/>
    <property type="match status" value="1"/>
</dbReference>
<dbReference type="OrthoDB" id="9803828at2"/>
<proteinExistence type="predicted"/>
<keyword evidence="4" id="KW-1185">Reference proteome</keyword>
<dbReference type="InterPro" id="IPR049492">
    <property type="entry name" value="BD-FAE-like_dom"/>
</dbReference>
<feature type="domain" description="BD-FAE-like" evidence="2">
    <location>
        <begin position="150"/>
        <end position="357"/>
    </location>
</feature>
<gene>
    <name evidence="3" type="ORF">EFL95_11185</name>
</gene>
<sequence length="416" mass="45037">MGYLRRQAITALLTANAVKPPPPGNFGPLGFAFGWPAGELAPQLLTLTALDTAQAILRGKASKAGLLLAGASAAGLGYLIQQARRSGDLAEAQLAASLGDGYLDQIPDRAVDADLKTPLRDLARPFTMAKPDVEVIRDINYRDGGSRARLDIYRPKGVDLGDAPVLVQVHGGGWTIGDKSQQGLILMNRLAQRGWVCVALNYRLAPKHPFPAQIIDVKKAIAWTKENIASYGGDPSYVVITGGSAGGHLSSLAALTPDVKEYQPGFEDADTRVSACVPFYGIYDMAGLSGTKYDVEMRDRFLGPLIFKKNPRTEPEPFVLASPITHITPDAPDFFVVHGDSDGLASVAQGRAFVSRLREVSKNLVTYLELPSTQHGFEVFSSIRSQHVIRAVERWLEWHRANRRGATELDTELVDA</sequence>
<evidence type="ECO:0000313" key="4">
    <source>
        <dbReference type="Proteomes" id="UP000277094"/>
    </source>
</evidence>
<dbReference type="GO" id="GO:0016787">
    <property type="term" value="F:hydrolase activity"/>
    <property type="evidence" value="ECO:0007669"/>
    <property type="project" value="UniProtKB-KW"/>
</dbReference>
<protein>
    <submittedName>
        <fullName evidence="3">Alpha/beta hydrolase</fullName>
    </submittedName>
</protein>
<dbReference type="Pfam" id="PF20434">
    <property type="entry name" value="BD-FAE"/>
    <property type="match status" value="1"/>
</dbReference>
<evidence type="ECO:0000259" key="2">
    <source>
        <dbReference type="Pfam" id="PF20434"/>
    </source>
</evidence>
<evidence type="ECO:0000256" key="1">
    <source>
        <dbReference type="ARBA" id="ARBA00022801"/>
    </source>
</evidence>
<evidence type="ECO:0000313" key="3">
    <source>
        <dbReference type="EMBL" id="RNL79535.1"/>
    </source>
</evidence>
<dbReference type="PANTHER" id="PTHR48081:SF33">
    <property type="entry name" value="KYNURENINE FORMAMIDASE"/>
    <property type="match status" value="1"/>
</dbReference>
<dbReference type="Gene3D" id="3.40.50.1820">
    <property type="entry name" value="alpha/beta hydrolase"/>
    <property type="match status" value="1"/>
</dbReference>
<reference evidence="3 4" key="1">
    <citation type="submission" date="2018-11" db="EMBL/GenBank/DDBJ databases">
        <authorList>
            <person name="Li F."/>
        </authorList>
    </citation>
    <scope>NUCLEOTIDE SEQUENCE [LARGE SCALE GENOMIC DNA]</scope>
    <source>
        <strain evidence="3 4">KIS18-7</strain>
    </source>
</reference>
<dbReference type="InterPro" id="IPR050300">
    <property type="entry name" value="GDXG_lipolytic_enzyme"/>
</dbReference>